<name>A0A8J7WF07_9RHOB</name>
<accession>A0A8J7WF07</accession>
<evidence type="ECO:0000313" key="3">
    <source>
        <dbReference type="Proteomes" id="UP000681356"/>
    </source>
</evidence>
<feature type="transmembrane region" description="Helical" evidence="1">
    <location>
        <begin position="106"/>
        <end position="128"/>
    </location>
</feature>
<keyword evidence="1" id="KW-0472">Membrane</keyword>
<keyword evidence="1" id="KW-1133">Transmembrane helix</keyword>
<evidence type="ECO:0000256" key="1">
    <source>
        <dbReference type="SAM" id="Phobius"/>
    </source>
</evidence>
<comment type="caution">
    <text evidence="2">The sequence shown here is derived from an EMBL/GenBank/DDBJ whole genome shotgun (WGS) entry which is preliminary data.</text>
</comment>
<sequence>MPVTTDIAASYRRPGAVVKHLLSRGPDEPRALAYLMAGCVLMFVANLPAQARKAHLEEGDLNMAMGGALLAIVFILPLVLYVLAWLTQAVARMLGRPVSGHGARLALFWALLAASPLILLNGLVAGLIGPGPALTLVGAIWFGVFLWFWLSGLRAAAAIGGEA</sequence>
<protein>
    <submittedName>
        <fullName evidence="2">YIP1 family protein</fullName>
    </submittedName>
</protein>
<reference evidence="2" key="1">
    <citation type="submission" date="2021-04" db="EMBL/GenBank/DDBJ databases">
        <authorList>
            <person name="Yoon J."/>
        </authorList>
    </citation>
    <scope>NUCLEOTIDE SEQUENCE</scope>
    <source>
        <strain evidence="2">KMU-90</strain>
    </source>
</reference>
<dbReference type="EMBL" id="JAGTUU010000003">
    <property type="protein sequence ID" value="MBS0123969.1"/>
    <property type="molecule type" value="Genomic_DNA"/>
</dbReference>
<proteinExistence type="predicted"/>
<keyword evidence="1" id="KW-0812">Transmembrane</keyword>
<dbReference type="RefSeq" id="WP_212535945.1">
    <property type="nucleotide sequence ID" value="NZ_JAGTUU010000003.1"/>
</dbReference>
<feature type="transmembrane region" description="Helical" evidence="1">
    <location>
        <begin position="133"/>
        <end position="150"/>
    </location>
</feature>
<keyword evidence="3" id="KW-1185">Reference proteome</keyword>
<evidence type="ECO:0000313" key="2">
    <source>
        <dbReference type="EMBL" id="MBS0123969.1"/>
    </source>
</evidence>
<dbReference type="Proteomes" id="UP000681356">
    <property type="component" value="Unassembled WGS sequence"/>
</dbReference>
<dbReference type="AlphaFoldDB" id="A0A8J7WF07"/>
<gene>
    <name evidence="2" type="ORF">KB874_07460</name>
</gene>
<feature type="transmembrane region" description="Helical" evidence="1">
    <location>
        <begin position="61"/>
        <end position="86"/>
    </location>
</feature>
<feature type="transmembrane region" description="Helical" evidence="1">
    <location>
        <begin position="31"/>
        <end position="49"/>
    </location>
</feature>
<organism evidence="2 3">
    <name type="scientific">Thetidibacter halocola</name>
    <dbReference type="NCBI Taxonomy" id="2827239"/>
    <lineage>
        <taxon>Bacteria</taxon>
        <taxon>Pseudomonadati</taxon>
        <taxon>Pseudomonadota</taxon>
        <taxon>Alphaproteobacteria</taxon>
        <taxon>Rhodobacterales</taxon>
        <taxon>Roseobacteraceae</taxon>
        <taxon>Thetidibacter</taxon>
    </lineage>
</organism>